<protein>
    <submittedName>
        <fullName evidence="1">Type VI secretion system protein ImpM</fullName>
    </submittedName>
</protein>
<dbReference type="InterPro" id="IPR017748">
    <property type="entry name" value="TagF"/>
</dbReference>
<dbReference type="eggNOG" id="COG3913">
    <property type="taxonomic scope" value="Bacteria"/>
</dbReference>
<dbReference type="NCBIfam" id="TIGR03373">
    <property type="entry name" value="VI_minor_4"/>
    <property type="match status" value="1"/>
</dbReference>
<comment type="caution">
    <text evidence="1">The sequence shown here is derived from an EMBL/GenBank/DDBJ whole genome shotgun (WGS) entry which is preliminary data.</text>
</comment>
<evidence type="ECO:0000313" key="1">
    <source>
        <dbReference type="EMBL" id="KGK12052.1"/>
    </source>
</evidence>
<dbReference type="Gene3D" id="3.40.1730.10">
    <property type="entry name" value="pa0076 domain"/>
    <property type="match status" value="1"/>
</dbReference>
<dbReference type="RefSeq" id="WP_039427746.1">
    <property type="nucleotide sequence ID" value="NZ_CAWPVW010000013.1"/>
</dbReference>
<dbReference type="InterPro" id="IPR038225">
    <property type="entry name" value="TagF_sf"/>
</dbReference>
<reference evidence="1 2" key="1">
    <citation type="submission" date="2014-04" db="EMBL/GenBank/DDBJ databases">
        <title>Genome sequencing of Vibrio navarrensis strains.</title>
        <authorList>
            <person name="Gladney L.M."/>
            <person name="Katz L.S."/>
            <person name="Marino-Ramirez L."/>
            <person name="Jordan I.K."/>
        </authorList>
    </citation>
    <scope>NUCLEOTIDE SEQUENCE [LARGE SCALE GENOMIC DNA]</scope>
    <source>
        <strain evidence="1 2">ATCC 51183</strain>
    </source>
</reference>
<dbReference type="STRING" id="29495.EA26_12310"/>
<dbReference type="AlphaFoldDB" id="A0A099LXP3"/>
<accession>A0A099LXP3</accession>
<sequence length="231" mass="26173">MSTDSVTLGWGYIGKIPTKGDFIKHGLAKSCSNVLHDWQQAVMAVSREQLQQRWQDLYLNAPIWHFALDAAISGESTLIGSMIPSVDAAGRYFFFTVARAVEAPAVAYWQQRAWSEDSQTLALAVLEDGFVFEEWQHRLSTLEENIAVSRQFNGEVALKHPHSESLLLAEYTPTDADSLLRMLLNEKFDKPCFWWTDGNDNMEPMAFICDGMPSIGKYAAMLDGEWAKWNW</sequence>
<dbReference type="PIRSF" id="PIRSF029287">
    <property type="entry name" value="UCP029287"/>
    <property type="match status" value="1"/>
</dbReference>
<evidence type="ECO:0000313" key="2">
    <source>
        <dbReference type="Proteomes" id="UP000029994"/>
    </source>
</evidence>
<gene>
    <name evidence="1" type="ORF">EA26_12310</name>
</gene>
<proteinExistence type="predicted"/>
<name>A0A099LXP3_9VIBR</name>
<dbReference type="GeneID" id="43683945"/>
<dbReference type="Pfam" id="PF09867">
    <property type="entry name" value="TagF_N"/>
    <property type="match status" value="1"/>
</dbReference>
<organism evidence="1 2">
    <name type="scientific">Vibrio navarrensis</name>
    <dbReference type="NCBI Taxonomy" id="29495"/>
    <lineage>
        <taxon>Bacteria</taxon>
        <taxon>Pseudomonadati</taxon>
        <taxon>Pseudomonadota</taxon>
        <taxon>Gammaproteobacteria</taxon>
        <taxon>Vibrionales</taxon>
        <taxon>Vibrionaceae</taxon>
        <taxon>Vibrio</taxon>
    </lineage>
</organism>
<dbReference type="Proteomes" id="UP000029994">
    <property type="component" value="Unassembled WGS sequence"/>
</dbReference>
<keyword evidence="2" id="KW-1185">Reference proteome</keyword>
<dbReference type="EMBL" id="JMCG01000001">
    <property type="protein sequence ID" value="KGK12052.1"/>
    <property type="molecule type" value="Genomic_DNA"/>
</dbReference>